<dbReference type="SUPFAM" id="SSF49299">
    <property type="entry name" value="PKD domain"/>
    <property type="match status" value="1"/>
</dbReference>
<dbReference type="SUPFAM" id="SSF49265">
    <property type="entry name" value="Fibronectin type III"/>
    <property type="match status" value="1"/>
</dbReference>
<dbReference type="SMART" id="SM00089">
    <property type="entry name" value="PKD"/>
    <property type="match status" value="1"/>
</dbReference>
<keyword evidence="4" id="KW-0624">Polysaccharide degradation</keyword>
<dbReference type="Gene3D" id="2.60.120.200">
    <property type="match status" value="1"/>
</dbReference>
<dbReference type="InterPro" id="IPR000601">
    <property type="entry name" value="PKD_dom"/>
</dbReference>
<accession>A0ABR9MVJ9</accession>
<dbReference type="Proteomes" id="UP000625527">
    <property type="component" value="Unassembled WGS sequence"/>
</dbReference>
<keyword evidence="3" id="KW-0326">Glycosidase</keyword>
<keyword evidence="3" id="KW-0378">Hydrolase</keyword>
<dbReference type="Gene3D" id="2.130.10.10">
    <property type="entry name" value="YVTN repeat-like/Quinoprotein amine dehydrogenase"/>
    <property type="match status" value="1"/>
</dbReference>
<organism evidence="8 9">
    <name type="scientific">Myceligenerans pegani</name>
    <dbReference type="NCBI Taxonomy" id="2776917"/>
    <lineage>
        <taxon>Bacteria</taxon>
        <taxon>Bacillati</taxon>
        <taxon>Actinomycetota</taxon>
        <taxon>Actinomycetes</taxon>
        <taxon>Micrococcales</taxon>
        <taxon>Promicromonosporaceae</taxon>
        <taxon>Myceligenerans</taxon>
    </lineage>
</organism>
<dbReference type="InterPro" id="IPR006558">
    <property type="entry name" value="LamG-like"/>
</dbReference>
<name>A0ABR9MVJ9_9MICO</name>
<comment type="caution">
    <text evidence="8">The sequence shown here is derived from an EMBL/GenBank/DDBJ whole genome shotgun (WGS) entry which is preliminary data.</text>
</comment>
<keyword evidence="1" id="KW-0732">Signal</keyword>
<evidence type="ECO:0000256" key="2">
    <source>
        <dbReference type="ARBA" id="ARBA00023157"/>
    </source>
</evidence>
<reference evidence="8 9" key="1">
    <citation type="submission" date="2020-10" db="EMBL/GenBank/DDBJ databases">
        <title>Myceligenerans pegani sp. nov., an endophytic actinomycete isolated from Peganum harmala L. in Xinjiang, China.</title>
        <authorList>
            <person name="Xin L."/>
        </authorList>
    </citation>
    <scope>NUCLEOTIDE SEQUENCE [LARGE SCALE GENOMIC DNA]</scope>
    <source>
        <strain evidence="8 9">TRM65318</strain>
    </source>
</reference>
<evidence type="ECO:0000259" key="7">
    <source>
        <dbReference type="PROSITE" id="PS50853"/>
    </source>
</evidence>
<dbReference type="RefSeq" id="WP_192861996.1">
    <property type="nucleotide sequence ID" value="NZ_JADAQT010000064.1"/>
</dbReference>
<dbReference type="InterPro" id="IPR015943">
    <property type="entry name" value="WD40/YVTN_repeat-like_dom_sf"/>
</dbReference>
<proteinExistence type="predicted"/>
<dbReference type="Pfam" id="PF13385">
    <property type="entry name" value="Laminin_G_3"/>
    <property type="match status" value="1"/>
</dbReference>
<dbReference type="InterPro" id="IPR003961">
    <property type="entry name" value="FN3_dom"/>
</dbReference>
<dbReference type="PROSITE" id="PS50093">
    <property type="entry name" value="PKD"/>
    <property type="match status" value="1"/>
</dbReference>
<keyword evidence="2" id="KW-1015">Disulfide bond</keyword>
<dbReference type="PROSITE" id="PS50853">
    <property type="entry name" value="FN3"/>
    <property type="match status" value="1"/>
</dbReference>
<protein>
    <submittedName>
        <fullName evidence="8">PKD domain-containing protein</fullName>
    </submittedName>
</protein>
<evidence type="ECO:0000313" key="9">
    <source>
        <dbReference type="Proteomes" id="UP000625527"/>
    </source>
</evidence>
<dbReference type="SUPFAM" id="SSF49899">
    <property type="entry name" value="Concanavalin A-like lectins/glucanases"/>
    <property type="match status" value="1"/>
</dbReference>
<feature type="domain" description="PKD" evidence="6">
    <location>
        <begin position="826"/>
        <end position="908"/>
    </location>
</feature>
<feature type="region of interest" description="Disordered" evidence="5">
    <location>
        <begin position="895"/>
        <end position="915"/>
    </location>
</feature>
<evidence type="ECO:0000256" key="3">
    <source>
        <dbReference type="ARBA" id="ARBA00023295"/>
    </source>
</evidence>
<dbReference type="InterPro" id="IPR013783">
    <property type="entry name" value="Ig-like_fold"/>
</dbReference>
<dbReference type="InterPro" id="IPR035986">
    <property type="entry name" value="PKD_dom_sf"/>
</dbReference>
<dbReference type="SMART" id="SM00560">
    <property type="entry name" value="LamGL"/>
    <property type="match status" value="1"/>
</dbReference>
<sequence length="1118" mass="114462">MRVPPAFFPAESSSARPRRRRAAIATGRRPAAVATAVLATAALAAGLATAPAASAATGRVAGSAATGSVAAGAAPTAVSADPPVTVSSDPLPTAQINGVVWTQVVAGDTVYVGGSFSSARPAGAAPGTNEVPRGNLLAYDLATGELDPSWSPMTNGEVKGLALSPDGSVLYAVGSFTSVDGTTRYRSAAFDTATGALTSFRPSVNGPVYAVATSGDDVFLGGAFSSVNNTARSRVAAVDAATGATTRPFEASVDNRSVQALVAAPDGGSVVLAGNFTSVDGSSAPGYGLARLDAATGDPLPLPVNAEVRNAGDQSAILSLSADADHFYGTGYHYGRAGNVEGTFSASWETGELVWLEDCHGDTYSSMPFRGVSYQASHKHYCGNSGGFPETNPRSYQHGTATTLTVEGTNTADIYGYPDHPGTPRPEFLNWYPDFTVGTYTGLDQGPWHVTASGDYVVFGGEFLRVNNRPQQGLVRFAVREVAPNDDGPRLGGTSFQLTASSPASGVVRLTWPGNHDRDDKTLSYTVYRDTSSAPPAAVLEATASFWETKPLTALDMDATPGATHRYAVVARDPWGNAAWSDWVEVTVADGEPLDEYARGVLSDGATHYWRMGGTSGPVTDLAGSGDLSTGTGVGFGATGALAGSSDTAVTTTTSTSSRAWTTGTARPGPQTLSVETWFRTTTARGKLVGFGNRGSSTTSSSYDRHLYVDGSGRLVWGAYPGAIRTVVSPVPVTDGAWHHAVGTLGPDGLRLYLDGELVAVDAGTTGAQAYNGFWRVGGDNLDGWSPSSPGRDFAGTLDEIAVYGHALTPEQVALHHVVGTTGEGPNQPPVADATLAMEDLTLTADASASSDPDGEIVSYEWDLGDGSTATGPTAGHTYAEAGTYEVSVTVTDDDGATDTHTETVTATDPPPPDPALARDTFARTVTGGWGTADTGGAWSLGGSAARFSVDGAAGKLSMAGGLTLSAQLDDASATATDVTLRTWAAETPSGNSYLTVQGRRVGSEHLGGRLKLYPDGRVDLHTVRNGTPLAGGGVAGLAFAPGDPLLVRVQVTGGSPATIRARVWAEGSPEPATWQAVSTDATATLQGAGSVGVSLFTGGSTASTWAFDDVVVVDPED</sequence>
<dbReference type="InterPro" id="IPR011047">
    <property type="entry name" value="Quinoprotein_ADH-like_sf"/>
</dbReference>
<evidence type="ECO:0000313" key="8">
    <source>
        <dbReference type="EMBL" id="MBE1875420.1"/>
    </source>
</evidence>
<keyword evidence="9" id="KW-1185">Reference proteome</keyword>
<evidence type="ECO:0000256" key="4">
    <source>
        <dbReference type="ARBA" id="ARBA00023326"/>
    </source>
</evidence>
<gene>
    <name evidence="8" type="ORF">IHE71_06835</name>
</gene>
<evidence type="ECO:0000256" key="5">
    <source>
        <dbReference type="SAM" id="MobiDB-lite"/>
    </source>
</evidence>
<evidence type="ECO:0000256" key="1">
    <source>
        <dbReference type="ARBA" id="ARBA00022729"/>
    </source>
</evidence>
<dbReference type="EMBL" id="JADAQT010000064">
    <property type="protein sequence ID" value="MBE1875420.1"/>
    <property type="molecule type" value="Genomic_DNA"/>
</dbReference>
<dbReference type="Gene3D" id="2.60.40.10">
    <property type="entry name" value="Immunoglobulins"/>
    <property type="match status" value="2"/>
</dbReference>
<dbReference type="InterPro" id="IPR022409">
    <property type="entry name" value="PKD/Chitinase_dom"/>
</dbReference>
<dbReference type="InterPro" id="IPR036116">
    <property type="entry name" value="FN3_sf"/>
</dbReference>
<dbReference type="Pfam" id="PF18911">
    <property type="entry name" value="PKD_4"/>
    <property type="match status" value="1"/>
</dbReference>
<evidence type="ECO:0000259" key="6">
    <source>
        <dbReference type="PROSITE" id="PS50093"/>
    </source>
</evidence>
<keyword evidence="4" id="KW-0119">Carbohydrate metabolism</keyword>
<feature type="domain" description="Fibronectin type-III" evidence="7">
    <location>
        <begin position="492"/>
        <end position="591"/>
    </location>
</feature>
<dbReference type="CDD" id="cd00146">
    <property type="entry name" value="PKD"/>
    <property type="match status" value="1"/>
</dbReference>
<dbReference type="SUPFAM" id="SSF50998">
    <property type="entry name" value="Quinoprotein alcohol dehydrogenase-like"/>
    <property type="match status" value="1"/>
</dbReference>
<dbReference type="InterPro" id="IPR013320">
    <property type="entry name" value="ConA-like_dom_sf"/>
</dbReference>